<dbReference type="PANTHER" id="PTHR11142:SF0">
    <property type="entry name" value="TRNA PSEUDOURIDINE SYNTHASE-LIKE 1"/>
    <property type="match status" value="1"/>
</dbReference>
<comment type="catalytic activity">
    <reaction evidence="4 7">
        <text>uridine(38/39/40) in tRNA = pseudouridine(38/39/40) in tRNA</text>
        <dbReference type="Rhea" id="RHEA:22376"/>
        <dbReference type="Rhea" id="RHEA-COMP:10085"/>
        <dbReference type="Rhea" id="RHEA-COMP:10087"/>
        <dbReference type="ChEBI" id="CHEBI:65314"/>
        <dbReference type="ChEBI" id="CHEBI:65315"/>
        <dbReference type="EC" id="5.4.99.12"/>
    </reaction>
</comment>
<evidence type="ECO:0000313" key="10">
    <source>
        <dbReference type="Proteomes" id="UP000075613"/>
    </source>
</evidence>
<protein>
    <recommendedName>
        <fullName evidence="4">tRNA pseudouridine synthase A</fullName>
        <ecNumber evidence="4">5.4.99.12</ecNumber>
    </recommendedName>
    <alternativeName>
        <fullName evidence="4">tRNA pseudouridine(38-40) synthase</fullName>
    </alternativeName>
    <alternativeName>
        <fullName evidence="4">tRNA pseudouridylate synthase I</fullName>
    </alternativeName>
    <alternativeName>
        <fullName evidence="4">tRNA-uridine isomerase I</fullName>
    </alternativeName>
</protein>
<dbReference type="InterPro" id="IPR020094">
    <property type="entry name" value="TruA/RsuA/RluB/E/F_N"/>
</dbReference>
<reference evidence="9 10" key="1">
    <citation type="journal article" date="2015" name="Int. J. Syst. Evol. Microbiol.">
        <title>Burkholderia monticola sp. nov., isolated from mountain soil.</title>
        <authorList>
            <person name="Baek I."/>
            <person name="Seo B."/>
            <person name="Lee I."/>
            <person name="Yi H."/>
            <person name="Chun J."/>
        </authorList>
    </citation>
    <scope>NUCLEOTIDE SEQUENCE [LARGE SCALE GENOMIC DNA]</scope>
    <source>
        <strain evidence="9 10">JC2948</strain>
    </source>
</reference>
<dbReference type="CDD" id="cd02570">
    <property type="entry name" value="PseudoU_synth_EcTruA"/>
    <property type="match status" value="1"/>
</dbReference>
<sequence length="270" mass="30485">MKRIALGVQYDGAAFAGWQSQPHGNTVQDELERALREFTRTPVQTIVAGRTDRGVHGLGQVVHFDTELDRVDISWVRGPNAFLPKTIGVQWAKPMPDDFHARFSAFERTYYYVLYVSPVRSPMLTTRAGWVHTPLDVDEMRSAAEHLIGEHDFSAFRSSQCQSKTPFKHLYQIDVKRQGNFVHFRFRANAFLHHMVRNVMGCLIEIGSGRRPAAWMADVLASRSRDCAAPTFMPDGLYLAQVGYPEQFAVPAATTGSVPWSSVWTEQPET</sequence>
<comment type="subunit">
    <text evidence="4">Homodimer.</text>
</comment>
<evidence type="ECO:0000256" key="2">
    <source>
        <dbReference type="ARBA" id="ARBA00022694"/>
    </source>
</evidence>
<dbReference type="Pfam" id="PF01416">
    <property type="entry name" value="PseudoU_synth_1"/>
    <property type="match status" value="2"/>
</dbReference>
<evidence type="ECO:0000256" key="3">
    <source>
        <dbReference type="ARBA" id="ARBA00023235"/>
    </source>
</evidence>
<dbReference type="SUPFAM" id="SSF55120">
    <property type="entry name" value="Pseudouridine synthase"/>
    <property type="match status" value="1"/>
</dbReference>
<accession>A0A149PTG9</accession>
<dbReference type="EC" id="5.4.99.12" evidence="4"/>
<feature type="active site" description="Nucleophile" evidence="4 5">
    <location>
        <position position="52"/>
    </location>
</feature>
<dbReference type="InterPro" id="IPR020095">
    <property type="entry name" value="PsdUridine_synth_TruA_C"/>
</dbReference>
<dbReference type="PIRSF" id="PIRSF001430">
    <property type="entry name" value="tRNA_psdUrid_synth"/>
    <property type="match status" value="1"/>
</dbReference>
<dbReference type="GO" id="GO:0031119">
    <property type="term" value="P:tRNA pseudouridine synthesis"/>
    <property type="evidence" value="ECO:0007669"/>
    <property type="project" value="UniProtKB-UniRule"/>
</dbReference>
<dbReference type="RefSeq" id="WP_062128209.1">
    <property type="nucleotide sequence ID" value="NZ_LRBG01000009.1"/>
</dbReference>
<evidence type="ECO:0000256" key="1">
    <source>
        <dbReference type="ARBA" id="ARBA00009375"/>
    </source>
</evidence>
<dbReference type="InterPro" id="IPR020103">
    <property type="entry name" value="PsdUridine_synth_cat_dom_sf"/>
</dbReference>
<name>A0A149PTG9_9BURK</name>
<keyword evidence="3 4" id="KW-0413">Isomerase</keyword>
<evidence type="ECO:0000256" key="4">
    <source>
        <dbReference type="HAMAP-Rule" id="MF_00171"/>
    </source>
</evidence>
<dbReference type="EMBL" id="LRBG01000009">
    <property type="protein sequence ID" value="KXU88333.1"/>
    <property type="molecule type" value="Genomic_DNA"/>
</dbReference>
<dbReference type="AlphaFoldDB" id="A0A149PTG9"/>
<gene>
    <name evidence="4" type="primary">truA</name>
    <name evidence="9" type="ORF">CI15_12580</name>
</gene>
<dbReference type="GO" id="GO:0003723">
    <property type="term" value="F:RNA binding"/>
    <property type="evidence" value="ECO:0007669"/>
    <property type="project" value="InterPro"/>
</dbReference>
<comment type="function">
    <text evidence="4">Formation of pseudouridine at positions 38, 39 and 40 in the anticodon stem and loop of transfer RNAs.</text>
</comment>
<keyword evidence="10" id="KW-1185">Reference proteome</keyword>
<feature type="binding site" evidence="4 6">
    <location>
        <position position="110"/>
    </location>
    <ligand>
        <name>substrate</name>
    </ligand>
</feature>
<comment type="caution">
    <text evidence="4">Lacks conserved residue(s) required for the propagation of feature annotation.</text>
</comment>
<feature type="domain" description="Pseudouridine synthase I TruA alpha/beta" evidence="8">
    <location>
        <begin position="143"/>
        <end position="245"/>
    </location>
</feature>
<dbReference type="Proteomes" id="UP000075613">
    <property type="component" value="Unassembled WGS sequence"/>
</dbReference>
<dbReference type="HAMAP" id="MF_00171">
    <property type="entry name" value="TruA"/>
    <property type="match status" value="1"/>
</dbReference>
<dbReference type="Gene3D" id="3.30.70.660">
    <property type="entry name" value="Pseudouridine synthase I, catalytic domain, C-terminal subdomain"/>
    <property type="match status" value="1"/>
</dbReference>
<dbReference type="NCBIfam" id="TIGR00071">
    <property type="entry name" value="hisT_truA"/>
    <property type="match status" value="1"/>
</dbReference>
<dbReference type="GO" id="GO:0160147">
    <property type="term" value="F:tRNA pseudouridine(38-40) synthase activity"/>
    <property type="evidence" value="ECO:0007669"/>
    <property type="project" value="UniProtKB-EC"/>
</dbReference>
<evidence type="ECO:0000256" key="5">
    <source>
        <dbReference type="PIRSR" id="PIRSR001430-1"/>
    </source>
</evidence>
<evidence type="ECO:0000313" key="9">
    <source>
        <dbReference type="EMBL" id="KXU88333.1"/>
    </source>
</evidence>
<dbReference type="InterPro" id="IPR001406">
    <property type="entry name" value="PsdUridine_synth_TruA"/>
</dbReference>
<evidence type="ECO:0000259" key="8">
    <source>
        <dbReference type="Pfam" id="PF01416"/>
    </source>
</evidence>
<evidence type="ECO:0000256" key="7">
    <source>
        <dbReference type="RuleBase" id="RU003792"/>
    </source>
</evidence>
<comment type="caution">
    <text evidence="9">The sequence shown here is derived from an EMBL/GenBank/DDBJ whole genome shotgun (WGS) entry which is preliminary data.</text>
</comment>
<dbReference type="OrthoDB" id="9811823at2"/>
<comment type="similarity">
    <text evidence="1 4 7">Belongs to the tRNA pseudouridine synthase TruA family.</text>
</comment>
<dbReference type="InterPro" id="IPR020097">
    <property type="entry name" value="PsdUridine_synth_TruA_a/b_dom"/>
</dbReference>
<dbReference type="STRING" id="1399968.CI15_12580"/>
<keyword evidence="2 4" id="KW-0819">tRNA processing</keyword>
<organism evidence="9 10">
    <name type="scientific">Paraburkholderia monticola</name>
    <dbReference type="NCBI Taxonomy" id="1399968"/>
    <lineage>
        <taxon>Bacteria</taxon>
        <taxon>Pseudomonadati</taxon>
        <taxon>Pseudomonadota</taxon>
        <taxon>Betaproteobacteria</taxon>
        <taxon>Burkholderiales</taxon>
        <taxon>Burkholderiaceae</taxon>
        <taxon>Paraburkholderia</taxon>
    </lineage>
</organism>
<proteinExistence type="inferred from homology"/>
<dbReference type="Gene3D" id="3.30.70.580">
    <property type="entry name" value="Pseudouridine synthase I, catalytic domain, N-terminal subdomain"/>
    <property type="match status" value="1"/>
</dbReference>
<dbReference type="PANTHER" id="PTHR11142">
    <property type="entry name" value="PSEUDOURIDYLATE SYNTHASE"/>
    <property type="match status" value="1"/>
</dbReference>
<feature type="domain" description="Pseudouridine synthase I TruA alpha/beta" evidence="8">
    <location>
        <begin position="9"/>
        <end position="103"/>
    </location>
</feature>
<evidence type="ECO:0000256" key="6">
    <source>
        <dbReference type="PIRSR" id="PIRSR001430-2"/>
    </source>
</evidence>
<dbReference type="FunFam" id="3.30.70.580:FF:000001">
    <property type="entry name" value="tRNA pseudouridine synthase A"/>
    <property type="match status" value="1"/>
</dbReference>